<evidence type="ECO:0000256" key="2">
    <source>
        <dbReference type="ARBA" id="ARBA00004496"/>
    </source>
</evidence>
<dbReference type="GO" id="GO:0010564">
    <property type="term" value="P:regulation of cell cycle process"/>
    <property type="evidence" value="ECO:0007669"/>
    <property type="project" value="TreeGrafter"/>
</dbReference>
<keyword evidence="10" id="KW-0804">Transcription</keyword>
<evidence type="ECO:0000256" key="14">
    <source>
        <dbReference type="ARBA" id="ARBA00060130"/>
    </source>
</evidence>
<dbReference type="Proteomes" id="UP000289886">
    <property type="component" value="Unassembled WGS sequence"/>
</dbReference>
<dbReference type="PROSITE" id="PS00028">
    <property type="entry name" value="ZINC_FINGER_C2H2_1"/>
    <property type="match status" value="4"/>
</dbReference>
<dbReference type="GO" id="GO:0001227">
    <property type="term" value="F:DNA-binding transcription repressor activity, RNA polymerase II-specific"/>
    <property type="evidence" value="ECO:0007669"/>
    <property type="project" value="TreeGrafter"/>
</dbReference>
<dbReference type="GO" id="GO:0005634">
    <property type="term" value="C:nucleus"/>
    <property type="evidence" value="ECO:0007669"/>
    <property type="project" value="UniProtKB-SubCell"/>
</dbReference>
<evidence type="ECO:0000256" key="17">
    <source>
        <dbReference type="SAM" id="MobiDB-lite"/>
    </source>
</evidence>
<keyword evidence="8" id="KW-0805">Transcription regulation</keyword>
<keyword evidence="20" id="KW-1185">Reference proteome</keyword>
<keyword evidence="9" id="KW-0238">DNA-binding</keyword>
<comment type="subcellular location">
    <subcellularLocation>
        <location evidence="2">Cytoplasm</location>
    </subcellularLocation>
    <subcellularLocation>
        <location evidence="1">Nucleus</location>
    </subcellularLocation>
</comment>
<dbReference type="PANTHER" id="PTHR15065:SF6">
    <property type="entry name" value="INSULINOMA-ASSOCIATED PROTEIN 2"/>
    <property type="match status" value="1"/>
</dbReference>
<evidence type="ECO:0000313" key="20">
    <source>
        <dbReference type="Proteomes" id="UP000289886"/>
    </source>
</evidence>
<keyword evidence="4" id="KW-0479">Metal-binding</keyword>
<dbReference type="PROSITE" id="PS50157">
    <property type="entry name" value="ZINC_FINGER_C2H2_2"/>
    <property type="match status" value="3"/>
</dbReference>
<sequence>MPRGFLVKRKKRASSASYRMRTEDSGPLNVGHVPQTQEVQVIMCPNKLWSEIPSPGSIPESLKSVLVETGQPNLPESADNTMESVVTAELSQTKLCVPENGSPGRVDASYSPIKPVGTELKKTFFERCLSSPVSAESFSITTSMSPMERLLMHRSHFTASEMKMDTPVHLYSPLHHAIKRSFANSTDRRGKPVAKKPKVMRKLNFEDEVTTSPVLGIKIKKESPEYKRVSNSGHRKPLGEFICQLCKEEYPDPFSLAQHKCSRIVRVEYRCPECDKVFSCPANLASHRRWHKPRPANNVENQGSKKQHQVIHPETAKPSVEGKENASNLLVHDQHHPSLDSSQCLIQHHQTTDATQKQEQQHQRSQESSPFLNQHFMSAESSVLFDQHPKTMDSSRIMGCTEPTDAAIPPRSPTSEVREEEFECSYCKKKFRRQAYLRKHLIAHEAVRSSSYNHIESEHITFPCHLCGAHFPSADIRDKHRLWHAVREGISVNPAKNSSPLGRPDIVQGEQQIFSCKHCPSTFFSSPGLTRHINKCHPTESRQVLLLQMAVGPGC</sequence>
<dbReference type="InterPro" id="IPR042972">
    <property type="entry name" value="INSM1/2"/>
</dbReference>
<evidence type="ECO:0000256" key="13">
    <source>
        <dbReference type="ARBA" id="ARBA00058195"/>
    </source>
</evidence>
<dbReference type="Gene3D" id="3.30.160.60">
    <property type="entry name" value="Classic Zinc Finger"/>
    <property type="match status" value="3"/>
</dbReference>
<feature type="region of interest" description="Disordered" evidence="17">
    <location>
        <begin position="348"/>
        <end position="369"/>
    </location>
</feature>
<dbReference type="GO" id="GO:0017053">
    <property type="term" value="C:transcription repressor complex"/>
    <property type="evidence" value="ECO:0007669"/>
    <property type="project" value="TreeGrafter"/>
</dbReference>
<evidence type="ECO:0000256" key="15">
    <source>
        <dbReference type="ARBA" id="ARBA00068074"/>
    </source>
</evidence>
<evidence type="ECO:0000256" key="9">
    <source>
        <dbReference type="ARBA" id="ARBA00023125"/>
    </source>
</evidence>
<comment type="function">
    <text evidence="13">May act as a transcriptional regulator. May play a role in neurogenesis and neuroendocrine cell differentiation during embryonic development.</text>
</comment>
<dbReference type="FunFam" id="3.30.160.60:FF:000488">
    <property type="entry name" value="Insulinoma-associated protein 2"/>
    <property type="match status" value="1"/>
</dbReference>
<dbReference type="GO" id="GO:0030182">
    <property type="term" value="P:neuron differentiation"/>
    <property type="evidence" value="ECO:0007669"/>
    <property type="project" value="TreeGrafter"/>
</dbReference>
<dbReference type="SUPFAM" id="SSF57667">
    <property type="entry name" value="beta-beta-alpha zinc fingers"/>
    <property type="match status" value="2"/>
</dbReference>
<keyword evidence="3" id="KW-0963">Cytoplasm</keyword>
<feature type="region of interest" description="Disordered" evidence="17">
    <location>
        <begin position="291"/>
        <end position="323"/>
    </location>
</feature>
<feature type="domain" description="C2H2-type" evidence="18">
    <location>
        <begin position="422"/>
        <end position="449"/>
    </location>
</feature>
<evidence type="ECO:0000256" key="12">
    <source>
        <dbReference type="ARBA" id="ARBA00038003"/>
    </source>
</evidence>
<keyword evidence="5" id="KW-0677">Repeat</keyword>
<evidence type="ECO:0000256" key="1">
    <source>
        <dbReference type="ARBA" id="ARBA00004123"/>
    </source>
</evidence>
<feature type="domain" description="C2H2-type" evidence="18">
    <location>
        <begin position="514"/>
        <end position="542"/>
    </location>
</feature>
<name>A0A444UQS3_ACIRT</name>
<evidence type="ECO:0000256" key="5">
    <source>
        <dbReference type="ARBA" id="ARBA00022737"/>
    </source>
</evidence>
<feature type="domain" description="C2H2-type" evidence="18">
    <location>
        <begin position="269"/>
        <end position="296"/>
    </location>
</feature>
<evidence type="ECO:0000256" key="6">
    <source>
        <dbReference type="ARBA" id="ARBA00022771"/>
    </source>
</evidence>
<dbReference type="FunFam" id="3.30.160.60:FF:001411">
    <property type="entry name" value="insulinoma-associated protein 2"/>
    <property type="match status" value="1"/>
</dbReference>
<feature type="compositionally biased region" description="Basic residues" evidence="17">
    <location>
        <begin position="1"/>
        <end position="13"/>
    </location>
</feature>
<evidence type="ECO:0000256" key="8">
    <source>
        <dbReference type="ARBA" id="ARBA00023015"/>
    </source>
</evidence>
<dbReference type="GO" id="GO:0000978">
    <property type="term" value="F:RNA polymerase II cis-regulatory region sequence-specific DNA binding"/>
    <property type="evidence" value="ECO:0007669"/>
    <property type="project" value="TreeGrafter"/>
</dbReference>
<comment type="function">
    <text evidence="14">May function as a growth suppressor or tumor suppressor in liver cells and in certain neurons.</text>
</comment>
<dbReference type="SMART" id="SM00355">
    <property type="entry name" value="ZnF_C2H2"/>
    <property type="match status" value="5"/>
</dbReference>
<accession>A0A444UQS3</accession>
<proteinExistence type="inferred from homology"/>
<dbReference type="InterPro" id="IPR013087">
    <property type="entry name" value="Znf_C2H2_type"/>
</dbReference>
<keyword evidence="6 16" id="KW-0863">Zinc-finger</keyword>
<evidence type="ECO:0000256" key="16">
    <source>
        <dbReference type="PROSITE-ProRule" id="PRU00042"/>
    </source>
</evidence>
<dbReference type="Pfam" id="PF00096">
    <property type="entry name" value="zf-C2H2"/>
    <property type="match status" value="2"/>
</dbReference>
<dbReference type="GO" id="GO:0005737">
    <property type="term" value="C:cytoplasm"/>
    <property type="evidence" value="ECO:0007669"/>
    <property type="project" value="UniProtKB-SubCell"/>
</dbReference>
<comment type="similarity">
    <text evidence="12">Belongs to the INSM1 family.</text>
</comment>
<evidence type="ECO:0000256" key="7">
    <source>
        <dbReference type="ARBA" id="ARBA00022833"/>
    </source>
</evidence>
<evidence type="ECO:0000256" key="3">
    <source>
        <dbReference type="ARBA" id="ARBA00022490"/>
    </source>
</evidence>
<evidence type="ECO:0000256" key="4">
    <source>
        <dbReference type="ARBA" id="ARBA00022723"/>
    </source>
</evidence>
<reference evidence="19 20" key="1">
    <citation type="submission" date="2019-01" db="EMBL/GenBank/DDBJ databases">
        <title>Draft Genome and Complete Hox-Cluster Characterization of the Sterlet Sturgeon (Acipenser ruthenus).</title>
        <authorList>
            <person name="Wei Q."/>
        </authorList>
    </citation>
    <scope>NUCLEOTIDE SEQUENCE [LARGE SCALE GENOMIC DNA]</scope>
    <source>
        <strain evidence="19">WHYD16114868_AA</strain>
        <tissue evidence="19">Blood</tissue>
    </source>
</reference>
<keyword evidence="11" id="KW-0539">Nucleus</keyword>
<dbReference type="InterPro" id="IPR036236">
    <property type="entry name" value="Znf_C2H2_sf"/>
</dbReference>
<organism evidence="19 20">
    <name type="scientific">Acipenser ruthenus</name>
    <name type="common">Sterlet sturgeon</name>
    <dbReference type="NCBI Taxonomy" id="7906"/>
    <lineage>
        <taxon>Eukaryota</taxon>
        <taxon>Metazoa</taxon>
        <taxon>Chordata</taxon>
        <taxon>Craniata</taxon>
        <taxon>Vertebrata</taxon>
        <taxon>Euteleostomi</taxon>
        <taxon>Actinopterygii</taxon>
        <taxon>Chondrostei</taxon>
        <taxon>Acipenseriformes</taxon>
        <taxon>Acipenseridae</taxon>
        <taxon>Acipenser</taxon>
    </lineage>
</organism>
<dbReference type="PANTHER" id="PTHR15065">
    <property type="entry name" value="INSULINOMA-ASSOCIATED 1"/>
    <property type="match status" value="1"/>
</dbReference>
<protein>
    <recommendedName>
        <fullName evidence="15">Insulinoma-associated protein 2</fullName>
    </recommendedName>
</protein>
<evidence type="ECO:0000256" key="10">
    <source>
        <dbReference type="ARBA" id="ARBA00023163"/>
    </source>
</evidence>
<comment type="caution">
    <text evidence="19">The sequence shown here is derived from an EMBL/GenBank/DDBJ whole genome shotgun (WGS) entry which is preliminary data.</text>
</comment>
<evidence type="ECO:0000313" key="19">
    <source>
        <dbReference type="EMBL" id="RXM90507.1"/>
    </source>
</evidence>
<dbReference type="EMBL" id="SCEB01022799">
    <property type="protein sequence ID" value="RXM90507.1"/>
    <property type="molecule type" value="Genomic_DNA"/>
</dbReference>
<dbReference type="GO" id="GO:0008270">
    <property type="term" value="F:zinc ion binding"/>
    <property type="evidence" value="ECO:0007669"/>
    <property type="project" value="UniProtKB-KW"/>
</dbReference>
<feature type="region of interest" description="Disordered" evidence="17">
    <location>
        <begin position="1"/>
        <end position="31"/>
    </location>
</feature>
<keyword evidence="7" id="KW-0862">Zinc</keyword>
<evidence type="ECO:0000259" key="18">
    <source>
        <dbReference type="PROSITE" id="PS50157"/>
    </source>
</evidence>
<dbReference type="AlphaFoldDB" id="A0A444UQS3"/>
<gene>
    <name evidence="19" type="ORF">EOD39_22129</name>
</gene>
<evidence type="ECO:0000256" key="11">
    <source>
        <dbReference type="ARBA" id="ARBA00023242"/>
    </source>
</evidence>